<dbReference type="Gene3D" id="2.40.10.120">
    <property type="match status" value="1"/>
</dbReference>
<dbReference type="InterPro" id="IPR001940">
    <property type="entry name" value="Peptidase_S1C"/>
</dbReference>
<proteinExistence type="predicted"/>
<reference evidence="7" key="1">
    <citation type="journal article" date="2019" name="Int. J. Syst. Evol. Microbiol.">
        <title>The Global Catalogue of Microorganisms (GCM) 10K type strain sequencing project: providing services to taxonomists for standard genome sequencing and annotation.</title>
        <authorList>
            <consortium name="The Broad Institute Genomics Platform"/>
            <consortium name="The Broad Institute Genome Sequencing Center for Infectious Disease"/>
            <person name="Wu L."/>
            <person name="Ma J."/>
        </authorList>
    </citation>
    <scope>NUCLEOTIDE SEQUENCE [LARGE SCALE GENOMIC DNA]</scope>
    <source>
        <strain evidence="7">CCUG 54527</strain>
    </source>
</reference>
<dbReference type="InterPro" id="IPR009003">
    <property type="entry name" value="Peptidase_S1_PA"/>
</dbReference>
<dbReference type="Pfam" id="PF22819">
    <property type="entry name" value="TcaA_5th"/>
    <property type="match status" value="1"/>
</dbReference>
<dbReference type="PRINTS" id="PR00834">
    <property type="entry name" value="PROTEASES2C"/>
</dbReference>
<evidence type="ECO:0000256" key="2">
    <source>
        <dbReference type="ARBA" id="ARBA00022801"/>
    </source>
</evidence>
<dbReference type="GO" id="GO:0006508">
    <property type="term" value="P:proteolysis"/>
    <property type="evidence" value="ECO:0007669"/>
    <property type="project" value="UniProtKB-KW"/>
</dbReference>
<dbReference type="EC" id="3.4.21.-" evidence="6"/>
<keyword evidence="2 6" id="KW-0378">Hydrolase</keyword>
<dbReference type="Proteomes" id="UP001596170">
    <property type="component" value="Unassembled WGS sequence"/>
</dbReference>
<dbReference type="Pfam" id="PF13365">
    <property type="entry name" value="Trypsin_2"/>
    <property type="match status" value="1"/>
</dbReference>
<organism evidence="6 7">
    <name type="scientific">Paenisporosarcina macmurdoensis</name>
    <dbReference type="NCBI Taxonomy" id="212659"/>
    <lineage>
        <taxon>Bacteria</taxon>
        <taxon>Bacillati</taxon>
        <taxon>Bacillota</taxon>
        <taxon>Bacilli</taxon>
        <taxon>Bacillales</taxon>
        <taxon>Caryophanaceae</taxon>
        <taxon>Paenisporosarcina</taxon>
    </lineage>
</organism>
<gene>
    <name evidence="6" type="ORF">ACFPYN_12420</name>
</gene>
<accession>A0ABW1LAH2</accession>
<evidence type="ECO:0000313" key="7">
    <source>
        <dbReference type="Proteomes" id="UP001596170"/>
    </source>
</evidence>
<dbReference type="PANTHER" id="PTHR43343">
    <property type="entry name" value="PEPTIDASE S12"/>
    <property type="match status" value="1"/>
</dbReference>
<feature type="transmembrane region" description="Helical" evidence="4">
    <location>
        <begin position="37"/>
        <end position="57"/>
    </location>
</feature>
<evidence type="ECO:0000259" key="5">
    <source>
        <dbReference type="Pfam" id="PF22819"/>
    </source>
</evidence>
<keyword evidence="7" id="KW-1185">Reference proteome</keyword>
<evidence type="ECO:0000256" key="1">
    <source>
        <dbReference type="ARBA" id="ARBA00022670"/>
    </source>
</evidence>
<dbReference type="InterPro" id="IPR054528">
    <property type="entry name" value="TcaA_5th"/>
</dbReference>
<evidence type="ECO:0000256" key="4">
    <source>
        <dbReference type="SAM" id="Phobius"/>
    </source>
</evidence>
<keyword evidence="1 6" id="KW-0645">Protease</keyword>
<protein>
    <submittedName>
        <fullName evidence="6">S1C family serine protease</fullName>
        <ecNumber evidence="6">3.4.21.-</ecNumber>
    </submittedName>
</protein>
<name>A0ABW1LAH2_9BACL</name>
<dbReference type="EMBL" id="JBHSRI010000018">
    <property type="protein sequence ID" value="MFC6040227.1"/>
    <property type="molecule type" value="Genomic_DNA"/>
</dbReference>
<keyword evidence="3" id="KW-0720">Serine protease</keyword>
<keyword evidence="4" id="KW-1133">Transmembrane helix</keyword>
<dbReference type="SUPFAM" id="SSF50494">
    <property type="entry name" value="Trypsin-like serine proteases"/>
    <property type="match status" value="1"/>
</dbReference>
<dbReference type="InterPro" id="IPR051201">
    <property type="entry name" value="Chloro_Bact_Ser_Proteases"/>
</dbReference>
<keyword evidence="4" id="KW-0472">Membrane</keyword>
<dbReference type="RefSeq" id="WP_377734567.1">
    <property type="nucleotide sequence ID" value="NZ_JBHSRI010000018.1"/>
</dbReference>
<feature type="domain" description="TcaA protein NTF2-like" evidence="5">
    <location>
        <begin position="308"/>
        <end position="417"/>
    </location>
</feature>
<keyword evidence="4" id="KW-0812">Transmembrane</keyword>
<sequence length="421" mass="46445">MFCVRCGVENERNQDFCLACEDHLKKSKLKKKNKKRFLLTGITVLLLTTGGAGYSYLHSLNGSEKMAMLPAALVNSVVAHVDAGVNEKTEIIKKAQSSVYTIFTDDGMGSGFLFEKKGTVITNAHVVAGFTKVSVRNNKGEDTPGRVIGISEFFDVALIQVDAYAGEKPLSIGKNFMEIGSEIIALGSPQGLENSASIGYLTGLDRTIDSDYNYGDVYQIDAQIYPGSSGGPLLDATNGEVIGINSGLMVEDETIGFSIPISAMEVLLKKWSDTPMTEEEVAKIVPHDDTEYDFESGETEIERIFEVSSLTNFVQYFRSSYEMAIEEEDFYYIEDMLADEAYQKMEESISLLGGNGTVFELTSNEVTDAVIEADHAIVSTIEVYDSISTSGERTTYKKEKDYTVIFNEYDYYSISKISSYD</sequence>
<evidence type="ECO:0000313" key="6">
    <source>
        <dbReference type="EMBL" id="MFC6040227.1"/>
    </source>
</evidence>
<dbReference type="PANTHER" id="PTHR43343:SF3">
    <property type="entry name" value="PROTEASE DO-LIKE 8, CHLOROPLASTIC"/>
    <property type="match status" value="1"/>
</dbReference>
<comment type="caution">
    <text evidence="6">The sequence shown here is derived from an EMBL/GenBank/DDBJ whole genome shotgun (WGS) entry which is preliminary data.</text>
</comment>
<evidence type="ECO:0000256" key="3">
    <source>
        <dbReference type="ARBA" id="ARBA00022825"/>
    </source>
</evidence>
<dbReference type="GO" id="GO:0008233">
    <property type="term" value="F:peptidase activity"/>
    <property type="evidence" value="ECO:0007669"/>
    <property type="project" value="UniProtKB-KW"/>
</dbReference>